<feature type="transmembrane region" description="Helical" evidence="7">
    <location>
        <begin position="143"/>
        <end position="162"/>
    </location>
</feature>
<dbReference type="SUPFAM" id="SSF103473">
    <property type="entry name" value="MFS general substrate transporter"/>
    <property type="match status" value="1"/>
</dbReference>
<dbReference type="OrthoDB" id="1650550at2"/>
<reference evidence="9 11" key="1">
    <citation type="submission" date="2019-09" db="EMBL/GenBank/DDBJ databases">
        <title>Draft genome sequence assemblies of isolates from the urinary tract.</title>
        <authorList>
            <person name="Mores C.R."/>
            <person name="Putonti C."/>
            <person name="Wolfe A.J."/>
        </authorList>
    </citation>
    <scope>NUCLEOTIDE SEQUENCE [LARGE SCALE GENOMIC DNA]</scope>
    <source>
        <strain evidence="9 11">UMB246</strain>
    </source>
</reference>
<comment type="subcellular location">
    <subcellularLocation>
        <location evidence="1">Cell membrane</location>
        <topology evidence="1">Multi-pass membrane protein</topology>
    </subcellularLocation>
</comment>
<dbReference type="KEGG" id="lje:BUE77_04075"/>
<proteinExistence type="predicted"/>
<feature type="transmembrane region" description="Helical" evidence="7">
    <location>
        <begin position="220"/>
        <end position="242"/>
    </location>
</feature>
<dbReference type="InterPro" id="IPR011701">
    <property type="entry name" value="MFS"/>
</dbReference>
<dbReference type="InterPro" id="IPR020846">
    <property type="entry name" value="MFS_dom"/>
</dbReference>
<dbReference type="Proteomes" id="UP000327236">
    <property type="component" value="Unassembled WGS sequence"/>
</dbReference>
<keyword evidence="6 7" id="KW-0472">Membrane</keyword>
<dbReference type="AlphaFoldDB" id="A0A5N1IEA7"/>
<evidence type="ECO:0000256" key="4">
    <source>
        <dbReference type="ARBA" id="ARBA00022692"/>
    </source>
</evidence>
<evidence type="ECO:0000259" key="8">
    <source>
        <dbReference type="PROSITE" id="PS50850"/>
    </source>
</evidence>
<dbReference type="InterPro" id="IPR050189">
    <property type="entry name" value="MFS_Efflux_Transporters"/>
</dbReference>
<evidence type="ECO:0000313" key="10">
    <source>
        <dbReference type="EMBL" id="MEL0564699.1"/>
    </source>
</evidence>
<keyword evidence="12" id="KW-1185">Reference proteome</keyword>
<evidence type="ECO:0000256" key="5">
    <source>
        <dbReference type="ARBA" id="ARBA00022989"/>
    </source>
</evidence>
<feature type="transmembrane region" description="Helical" evidence="7">
    <location>
        <begin position="168"/>
        <end position="186"/>
    </location>
</feature>
<evidence type="ECO:0000313" key="11">
    <source>
        <dbReference type="Proteomes" id="UP000327236"/>
    </source>
</evidence>
<dbReference type="GO" id="GO:0022857">
    <property type="term" value="F:transmembrane transporter activity"/>
    <property type="evidence" value="ECO:0007669"/>
    <property type="project" value="InterPro"/>
</dbReference>
<evidence type="ECO:0000256" key="3">
    <source>
        <dbReference type="ARBA" id="ARBA00022475"/>
    </source>
</evidence>
<dbReference type="EMBL" id="VYWW01000007">
    <property type="protein sequence ID" value="KAA9323648.1"/>
    <property type="molecule type" value="Genomic_DNA"/>
</dbReference>
<feature type="transmembrane region" description="Helical" evidence="7">
    <location>
        <begin position="49"/>
        <end position="71"/>
    </location>
</feature>
<feature type="transmembrane region" description="Helical" evidence="7">
    <location>
        <begin position="109"/>
        <end position="131"/>
    </location>
</feature>
<feature type="domain" description="Major facilitator superfamily (MFS) profile" evidence="8">
    <location>
        <begin position="12"/>
        <end position="398"/>
    </location>
</feature>
<evidence type="ECO:0000256" key="2">
    <source>
        <dbReference type="ARBA" id="ARBA00022448"/>
    </source>
</evidence>
<sequence length="410" mass="44376">MSKNISKFHYALIVLALLSLNIVEQAASVINATIPGMKGTFSNQSLVNIELITTIVSMFVTIFVLISGFVVKQIGQKNTAILGLAIASISSIIPAFLNDFNIIIISRAILGAGIGLANPLAISLIGVFFYGDQRAKLMGWRSAIAGLGTALMTFIAGQLLVFSWHASYLVYLLFIPTLLLFIFFVPDPVKSGAIKRQEQEQKKELQKAANEGNEVQQDSIALIAELTLLIFLGLVSAMIFFVKLPTFFVENNIGSPTQASNVLSLINISNVIGGFIFGICYKKLKKFILPFALGIGGIATCLISISRNMWVITIISILYGIVCSLSIPYIFNRISEVSSAKKAPFFTSIALVGSNLGSFLSPIIANYLGTQSSTVIFNAGLINIVTGVVTLIVIIATKERRHHVHQKLVK</sequence>
<dbReference type="Proteomes" id="UP001385848">
    <property type="component" value="Unassembled WGS sequence"/>
</dbReference>
<name>A0A5N1IEA7_LACJE</name>
<dbReference type="PANTHER" id="PTHR43124">
    <property type="entry name" value="PURINE EFFLUX PUMP PBUE"/>
    <property type="match status" value="1"/>
</dbReference>
<feature type="transmembrane region" description="Helical" evidence="7">
    <location>
        <begin position="375"/>
        <end position="397"/>
    </location>
</feature>
<evidence type="ECO:0000256" key="6">
    <source>
        <dbReference type="ARBA" id="ARBA00023136"/>
    </source>
</evidence>
<dbReference type="RefSeq" id="WP_006584853.1">
    <property type="nucleotide sequence ID" value="NZ_CATOUV010000001.1"/>
</dbReference>
<feature type="transmembrane region" description="Helical" evidence="7">
    <location>
        <begin position="262"/>
        <end position="280"/>
    </location>
</feature>
<dbReference type="GeneID" id="31742884"/>
<dbReference type="EMBL" id="JBBVUL010000003">
    <property type="protein sequence ID" value="MEL0564699.1"/>
    <property type="molecule type" value="Genomic_DNA"/>
</dbReference>
<keyword evidence="5 7" id="KW-1133">Transmembrane helix</keyword>
<dbReference type="GO" id="GO:0005886">
    <property type="term" value="C:plasma membrane"/>
    <property type="evidence" value="ECO:0007669"/>
    <property type="project" value="UniProtKB-SubCell"/>
</dbReference>
<feature type="transmembrane region" description="Helical" evidence="7">
    <location>
        <begin position="343"/>
        <end position="369"/>
    </location>
</feature>
<accession>A0A5N1IEA7</accession>
<keyword evidence="4 7" id="KW-0812">Transmembrane</keyword>
<keyword evidence="2" id="KW-0813">Transport</keyword>
<evidence type="ECO:0000256" key="1">
    <source>
        <dbReference type="ARBA" id="ARBA00004651"/>
    </source>
</evidence>
<reference evidence="10 12" key="2">
    <citation type="submission" date="2024-04" db="EMBL/GenBank/DDBJ databases">
        <title>Three lactobacilli isolated from voided urine samples from females with type 2 diabetes.</title>
        <authorList>
            <person name="Kula A."/>
            <person name="Stegman N."/>
            <person name="Putonti C."/>
        </authorList>
    </citation>
    <scope>NUCLEOTIDE SEQUENCE [LARGE SCALE GENOMIC DNA]</scope>
    <source>
        <strain evidence="10 12">1855</strain>
    </source>
</reference>
<feature type="transmembrane region" description="Helical" evidence="7">
    <location>
        <begin position="311"/>
        <end position="331"/>
    </location>
</feature>
<organism evidence="9 11">
    <name type="scientific">Lactobacillus jensenii</name>
    <dbReference type="NCBI Taxonomy" id="109790"/>
    <lineage>
        <taxon>Bacteria</taxon>
        <taxon>Bacillati</taxon>
        <taxon>Bacillota</taxon>
        <taxon>Bacilli</taxon>
        <taxon>Lactobacillales</taxon>
        <taxon>Lactobacillaceae</taxon>
        <taxon>Lactobacillus</taxon>
    </lineage>
</organism>
<keyword evidence="3" id="KW-1003">Cell membrane</keyword>
<evidence type="ECO:0000313" key="12">
    <source>
        <dbReference type="Proteomes" id="UP001385848"/>
    </source>
</evidence>
<evidence type="ECO:0000256" key="7">
    <source>
        <dbReference type="SAM" id="Phobius"/>
    </source>
</evidence>
<protein>
    <submittedName>
        <fullName evidence="9">MFS transporter</fullName>
    </submittedName>
</protein>
<dbReference type="PANTHER" id="PTHR43124:SF3">
    <property type="entry name" value="CHLORAMPHENICOL EFFLUX PUMP RV0191"/>
    <property type="match status" value="1"/>
</dbReference>
<comment type="caution">
    <text evidence="9">The sequence shown here is derived from an EMBL/GenBank/DDBJ whole genome shotgun (WGS) entry which is preliminary data.</text>
</comment>
<dbReference type="InterPro" id="IPR036259">
    <property type="entry name" value="MFS_trans_sf"/>
</dbReference>
<dbReference type="PROSITE" id="PS50850">
    <property type="entry name" value="MFS"/>
    <property type="match status" value="1"/>
</dbReference>
<dbReference type="Gene3D" id="1.20.1250.20">
    <property type="entry name" value="MFS general substrate transporter like domains"/>
    <property type="match status" value="2"/>
</dbReference>
<evidence type="ECO:0000313" key="9">
    <source>
        <dbReference type="EMBL" id="KAA9323648.1"/>
    </source>
</evidence>
<feature type="transmembrane region" description="Helical" evidence="7">
    <location>
        <begin position="78"/>
        <end position="97"/>
    </location>
</feature>
<gene>
    <name evidence="10" type="ORF">AAC431_01995</name>
    <name evidence="9" type="ORF">F6H94_02495</name>
</gene>
<dbReference type="Pfam" id="PF07690">
    <property type="entry name" value="MFS_1"/>
    <property type="match status" value="1"/>
</dbReference>
<feature type="transmembrane region" description="Helical" evidence="7">
    <location>
        <begin position="287"/>
        <end position="305"/>
    </location>
</feature>